<accession>A0ABP0DCX8</accession>
<evidence type="ECO:0008006" key="10">
    <source>
        <dbReference type="Google" id="ProtNLM"/>
    </source>
</evidence>
<dbReference type="PRINTS" id="PR00463">
    <property type="entry name" value="EP450I"/>
</dbReference>
<keyword evidence="5" id="KW-0503">Monooxygenase</keyword>
<keyword evidence="9" id="KW-1185">Reference proteome</keyword>
<comment type="similarity">
    <text evidence="1 5">Belongs to the cytochrome P450 family.</text>
</comment>
<keyword evidence="7" id="KW-1133">Transmembrane helix</keyword>
<reference evidence="8 9" key="1">
    <citation type="submission" date="2024-01" db="EMBL/GenBank/DDBJ databases">
        <authorList>
            <person name="Allen C."/>
            <person name="Tagirdzhanova G."/>
        </authorList>
    </citation>
    <scope>NUCLEOTIDE SEQUENCE [LARGE SCALE GENOMIC DNA]</scope>
    <source>
        <strain evidence="8 9">CBS 573.63</strain>
    </source>
</reference>
<proteinExistence type="inferred from homology"/>
<evidence type="ECO:0000256" key="5">
    <source>
        <dbReference type="RuleBase" id="RU000461"/>
    </source>
</evidence>
<feature type="region of interest" description="Disordered" evidence="6">
    <location>
        <begin position="277"/>
        <end position="303"/>
    </location>
</feature>
<evidence type="ECO:0000256" key="6">
    <source>
        <dbReference type="SAM" id="MobiDB-lite"/>
    </source>
</evidence>
<feature type="transmembrane region" description="Helical" evidence="7">
    <location>
        <begin position="14"/>
        <end position="31"/>
    </location>
</feature>
<keyword evidence="3 5" id="KW-0560">Oxidoreductase</keyword>
<organism evidence="8 9">
    <name type="scientific">Sporothrix epigloea</name>
    <dbReference type="NCBI Taxonomy" id="1892477"/>
    <lineage>
        <taxon>Eukaryota</taxon>
        <taxon>Fungi</taxon>
        <taxon>Dikarya</taxon>
        <taxon>Ascomycota</taxon>
        <taxon>Pezizomycotina</taxon>
        <taxon>Sordariomycetes</taxon>
        <taxon>Sordariomycetidae</taxon>
        <taxon>Ophiostomatales</taxon>
        <taxon>Ophiostomataceae</taxon>
        <taxon>Sporothrix</taxon>
    </lineage>
</organism>
<evidence type="ECO:0000313" key="8">
    <source>
        <dbReference type="EMBL" id="CAK7266093.1"/>
    </source>
</evidence>
<dbReference type="PANTHER" id="PTHR24296">
    <property type="entry name" value="CYTOCHROME P450"/>
    <property type="match status" value="1"/>
</dbReference>
<feature type="compositionally biased region" description="Polar residues" evidence="6">
    <location>
        <begin position="284"/>
        <end position="302"/>
    </location>
</feature>
<keyword evidence="7" id="KW-0812">Transmembrane</keyword>
<sequence length="568" mass="62554">MSSSIVASLDSRQAIYTVGGLLLALFFISAFRTPIIRRNGVPLRKPPNTLPLVGNGILFLRARQTLFAWFVKCQRQFGYETFQVAVPTLPPGVVINDPRNLEFIFKNEGSLISKGSFVKGMLWDLFGHGIVNADGEVWRTQRKAGSSFLNTANIRVLTDIALPQYLKDTLAHLRKQAVTNFDRDEAMTTVDLQAVFHELTSCIMGRMAYNMEMHADDEFTVAFDYASGATTERFQNPLWFITEAIAGSADLRKSLAIVKAFGHRIVSTAVADRQTQHGGFRDSVSGSELRSSVTAPGSSATGSKIDEVSGSLIQSLLDAISDQDIVADAALNYLSAGRDTVAQGLTWTFYMLMKNPQIVDKIRQEVQRVMSVNGVVDDTQSGHSLDFARLTPAAMPYTMAVFYEGLRLYPPIPFEIKQVEADHLTLPDGTELTRGALVIWCSWALNRSRETWGNDADDFRPERWLTVAPSPASSGGPAASTLPAYRLTSRSASEFPVFHGGPRTCLGKKMAESMAVQTMAAIAWSFDLELAEPDFERVTKTSLTLPMEGGLPCFVRNRTDLTYPAYPS</sequence>
<evidence type="ECO:0000256" key="7">
    <source>
        <dbReference type="SAM" id="Phobius"/>
    </source>
</evidence>
<keyword evidence="5" id="KW-0349">Heme</keyword>
<dbReference type="PROSITE" id="PS00086">
    <property type="entry name" value="CYTOCHROME_P450"/>
    <property type="match status" value="1"/>
</dbReference>
<evidence type="ECO:0000313" key="9">
    <source>
        <dbReference type="Proteomes" id="UP001642501"/>
    </source>
</evidence>
<dbReference type="SUPFAM" id="SSF48264">
    <property type="entry name" value="Cytochrome P450"/>
    <property type="match status" value="1"/>
</dbReference>
<keyword evidence="7" id="KW-0472">Membrane</keyword>
<dbReference type="Pfam" id="PF00067">
    <property type="entry name" value="p450"/>
    <property type="match status" value="1"/>
</dbReference>
<dbReference type="InterPro" id="IPR001128">
    <property type="entry name" value="Cyt_P450"/>
</dbReference>
<gene>
    <name evidence="8" type="ORF">SEPCBS57363_001921</name>
</gene>
<evidence type="ECO:0000256" key="2">
    <source>
        <dbReference type="ARBA" id="ARBA00022723"/>
    </source>
</evidence>
<dbReference type="Proteomes" id="UP001642501">
    <property type="component" value="Unassembled WGS sequence"/>
</dbReference>
<dbReference type="InterPro" id="IPR036396">
    <property type="entry name" value="Cyt_P450_sf"/>
</dbReference>
<protein>
    <recommendedName>
        <fullName evidence="10">Cytochrome P450</fullName>
    </recommendedName>
</protein>
<dbReference type="PRINTS" id="PR00385">
    <property type="entry name" value="P450"/>
</dbReference>
<dbReference type="InterPro" id="IPR017972">
    <property type="entry name" value="Cyt_P450_CS"/>
</dbReference>
<dbReference type="InterPro" id="IPR002401">
    <property type="entry name" value="Cyt_P450_E_grp-I"/>
</dbReference>
<evidence type="ECO:0000256" key="3">
    <source>
        <dbReference type="ARBA" id="ARBA00023002"/>
    </source>
</evidence>
<comment type="caution">
    <text evidence="8">The sequence shown here is derived from an EMBL/GenBank/DDBJ whole genome shotgun (WGS) entry which is preliminary data.</text>
</comment>
<keyword evidence="4 5" id="KW-0408">Iron</keyword>
<dbReference type="EMBL" id="CAWUOM010000022">
    <property type="protein sequence ID" value="CAK7266093.1"/>
    <property type="molecule type" value="Genomic_DNA"/>
</dbReference>
<name>A0ABP0DCX8_9PEZI</name>
<evidence type="ECO:0000256" key="1">
    <source>
        <dbReference type="ARBA" id="ARBA00010617"/>
    </source>
</evidence>
<dbReference type="Gene3D" id="1.10.630.10">
    <property type="entry name" value="Cytochrome P450"/>
    <property type="match status" value="1"/>
</dbReference>
<evidence type="ECO:0000256" key="4">
    <source>
        <dbReference type="ARBA" id="ARBA00023004"/>
    </source>
</evidence>
<keyword evidence="2 5" id="KW-0479">Metal-binding</keyword>